<evidence type="ECO:0000256" key="3">
    <source>
        <dbReference type="ARBA" id="ARBA00022737"/>
    </source>
</evidence>
<keyword evidence="2" id="KW-0853">WD repeat</keyword>
<dbReference type="Pfam" id="PF21032">
    <property type="entry name" value="PROPPIN"/>
    <property type="match status" value="1"/>
</dbReference>
<evidence type="ECO:0000256" key="1">
    <source>
        <dbReference type="ARBA" id="ARBA00004623"/>
    </source>
</evidence>
<dbReference type="SMART" id="SM00320">
    <property type="entry name" value="WD40"/>
    <property type="match status" value="2"/>
</dbReference>
<dbReference type="InterPro" id="IPR048720">
    <property type="entry name" value="PROPPIN"/>
</dbReference>
<dbReference type="PANTHER" id="PTHR11227">
    <property type="entry name" value="WD-REPEAT PROTEIN INTERACTING WITH PHOSPHOINOSIDES WIPI -RELATED"/>
    <property type="match status" value="1"/>
</dbReference>
<keyword evidence="5" id="KW-1185">Reference proteome</keyword>
<dbReference type="GO" id="GO:0034045">
    <property type="term" value="C:phagophore assembly site membrane"/>
    <property type="evidence" value="ECO:0007669"/>
    <property type="project" value="UniProtKB-SubCell"/>
</dbReference>
<evidence type="ECO:0000313" key="5">
    <source>
        <dbReference type="Proteomes" id="UP000729402"/>
    </source>
</evidence>
<proteinExistence type="predicted"/>
<sequence length="285" mass="31007">MRPILMGLLRGRRGLPGVPDSTTSWKVVIAEMLNEAFVAVVFRGAKPDGGGFMDRIFFWSVLGGRMYGMEKRLPFDVVRGFRLFGEYLVVSGDEKTVLYEMAHHAAVPRKVKVVDTAHNPLGLCAVAQPDGLARSVFVSAHKNKGMLQVHRLGEHPICLHAHYSPVASFALSSDGRLLATAGSKGTLVRIFSTNDGKLLQEVRRGTDRADIHCVAFSPDSKWLAVSSSKCTVHVFRVNVGSPESDHGSFQEAAALPSPAANASKSQRSYLSFLKGSLDSKLDRLC</sequence>
<reference evidence="4" key="2">
    <citation type="submission" date="2021-02" db="EMBL/GenBank/DDBJ databases">
        <authorList>
            <person name="Kimball J.A."/>
            <person name="Haas M.W."/>
            <person name="Macchietto M."/>
            <person name="Kono T."/>
            <person name="Duquette J."/>
            <person name="Shao M."/>
        </authorList>
    </citation>
    <scope>NUCLEOTIDE SEQUENCE</scope>
    <source>
        <tissue evidence="4">Fresh leaf tissue</tissue>
    </source>
</reference>
<evidence type="ECO:0008006" key="6">
    <source>
        <dbReference type="Google" id="ProtNLM"/>
    </source>
</evidence>
<dbReference type="AlphaFoldDB" id="A0A8J5W4T1"/>
<evidence type="ECO:0000313" key="4">
    <source>
        <dbReference type="EMBL" id="KAG8079383.1"/>
    </source>
</evidence>
<name>A0A8J5W4T1_ZIZPA</name>
<dbReference type="InterPro" id="IPR001680">
    <property type="entry name" value="WD40_rpt"/>
</dbReference>
<gene>
    <name evidence="4" type="ORF">GUJ93_ZPchr0007g3745</name>
</gene>
<comment type="caution">
    <text evidence="4">The sequence shown here is derived from an EMBL/GenBank/DDBJ whole genome shotgun (WGS) entry which is preliminary data.</text>
</comment>
<dbReference type="OrthoDB" id="1667587at2759"/>
<comment type="subcellular location">
    <subcellularLocation>
        <location evidence="1">Preautophagosomal structure membrane</location>
        <topology evidence="1">Peripheral membrane protein</topology>
    </subcellularLocation>
</comment>
<reference evidence="4" key="1">
    <citation type="journal article" date="2021" name="bioRxiv">
        <title>Whole Genome Assembly and Annotation of Northern Wild Rice, Zizania palustris L., Supports a Whole Genome Duplication in the Zizania Genus.</title>
        <authorList>
            <person name="Haas M."/>
            <person name="Kono T."/>
            <person name="Macchietto M."/>
            <person name="Millas R."/>
            <person name="McGilp L."/>
            <person name="Shao M."/>
            <person name="Duquette J."/>
            <person name="Hirsch C.N."/>
            <person name="Kimball J."/>
        </authorList>
    </citation>
    <scope>NUCLEOTIDE SEQUENCE</scope>
    <source>
        <tissue evidence="4">Fresh leaf tissue</tissue>
    </source>
</reference>
<evidence type="ECO:0000256" key="2">
    <source>
        <dbReference type="ARBA" id="ARBA00022574"/>
    </source>
</evidence>
<accession>A0A8J5W4T1</accession>
<dbReference type="Proteomes" id="UP000729402">
    <property type="component" value="Unassembled WGS sequence"/>
</dbReference>
<dbReference type="EMBL" id="JAAALK010000282">
    <property type="protein sequence ID" value="KAG8079383.1"/>
    <property type="molecule type" value="Genomic_DNA"/>
</dbReference>
<organism evidence="4 5">
    <name type="scientific">Zizania palustris</name>
    <name type="common">Northern wild rice</name>
    <dbReference type="NCBI Taxonomy" id="103762"/>
    <lineage>
        <taxon>Eukaryota</taxon>
        <taxon>Viridiplantae</taxon>
        <taxon>Streptophyta</taxon>
        <taxon>Embryophyta</taxon>
        <taxon>Tracheophyta</taxon>
        <taxon>Spermatophyta</taxon>
        <taxon>Magnoliopsida</taxon>
        <taxon>Liliopsida</taxon>
        <taxon>Poales</taxon>
        <taxon>Poaceae</taxon>
        <taxon>BOP clade</taxon>
        <taxon>Oryzoideae</taxon>
        <taxon>Oryzeae</taxon>
        <taxon>Zizaniinae</taxon>
        <taxon>Zizania</taxon>
    </lineage>
</organism>
<keyword evidence="3" id="KW-0677">Repeat</keyword>
<protein>
    <recommendedName>
        <fullName evidence="6">Autophagy-related protein 18a</fullName>
    </recommendedName>
</protein>